<evidence type="ECO:0000256" key="3">
    <source>
        <dbReference type="SAM" id="MobiDB-lite"/>
    </source>
</evidence>
<evidence type="ECO:0000256" key="1">
    <source>
        <dbReference type="ARBA" id="ARBA00022614"/>
    </source>
</evidence>
<evidence type="ECO:0008006" key="6">
    <source>
        <dbReference type="Google" id="ProtNLM"/>
    </source>
</evidence>
<dbReference type="Proteomes" id="UP000465112">
    <property type="component" value="Chromosome 15"/>
</dbReference>
<dbReference type="SUPFAM" id="SSF52047">
    <property type="entry name" value="RNI-like"/>
    <property type="match status" value="1"/>
</dbReference>
<proteinExistence type="predicted"/>
<organism evidence="4 5">
    <name type="scientific">Perca fluviatilis</name>
    <name type="common">European perch</name>
    <dbReference type="NCBI Taxonomy" id="8168"/>
    <lineage>
        <taxon>Eukaryota</taxon>
        <taxon>Metazoa</taxon>
        <taxon>Chordata</taxon>
        <taxon>Craniata</taxon>
        <taxon>Vertebrata</taxon>
        <taxon>Euteleostomi</taxon>
        <taxon>Actinopterygii</taxon>
        <taxon>Neopterygii</taxon>
        <taxon>Teleostei</taxon>
        <taxon>Neoteleostei</taxon>
        <taxon>Acanthomorphata</taxon>
        <taxon>Eupercaria</taxon>
        <taxon>Perciformes</taxon>
        <taxon>Percoidei</taxon>
        <taxon>Percidae</taxon>
        <taxon>Percinae</taxon>
        <taxon>Perca</taxon>
    </lineage>
</organism>
<feature type="compositionally biased region" description="Basic and acidic residues" evidence="3">
    <location>
        <begin position="92"/>
        <end position="113"/>
    </location>
</feature>
<dbReference type="AlphaFoldDB" id="A0A6A5EMH5"/>
<dbReference type="Gene3D" id="3.80.10.10">
    <property type="entry name" value="Ribonuclease Inhibitor"/>
    <property type="match status" value="1"/>
</dbReference>
<evidence type="ECO:0000313" key="4">
    <source>
        <dbReference type="EMBL" id="KAF1380208.1"/>
    </source>
</evidence>
<protein>
    <recommendedName>
        <fullName evidence="6">SPRY-associated domain-containing protein</fullName>
    </recommendedName>
</protein>
<dbReference type="InterPro" id="IPR051261">
    <property type="entry name" value="NLR"/>
</dbReference>
<evidence type="ECO:0000313" key="5">
    <source>
        <dbReference type="Proteomes" id="UP000465112"/>
    </source>
</evidence>
<keyword evidence="2" id="KW-0677">Repeat</keyword>
<comment type="caution">
    <text evidence="4">The sequence shown here is derived from an EMBL/GenBank/DDBJ whole genome shotgun (WGS) entry which is preliminary data.</text>
</comment>
<reference evidence="4 5" key="1">
    <citation type="submission" date="2019-06" db="EMBL/GenBank/DDBJ databases">
        <title>A chromosome-scale genome assembly of the European perch, Perca fluviatilis.</title>
        <authorList>
            <person name="Roques C."/>
            <person name="Zahm M."/>
            <person name="Cabau C."/>
            <person name="Klopp C."/>
            <person name="Bouchez O."/>
            <person name="Donnadieu C."/>
            <person name="Kuhl H."/>
            <person name="Gislard M."/>
            <person name="Guendouz S."/>
            <person name="Journot L."/>
            <person name="Haffray P."/>
            <person name="Bestin A."/>
            <person name="Morvezen R."/>
            <person name="Feron R."/>
            <person name="Wen M."/>
            <person name="Jouanno E."/>
            <person name="Herpin A."/>
            <person name="Schartl M."/>
            <person name="Postlethwait J."/>
            <person name="Schaerlinger B."/>
            <person name="Chardard D."/>
            <person name="Lecocq T."/>
            <person name="Poncet C."/>
            <person name="Jaffrelo L."/>
            <person name="Lampietro C."/>
            <person name="Guiguen Y."/>
        </authorList>
    </citation>
    <scope>NUCLEOTIDE SEQUENCE [LARGE SCALE GENOMIC DNA]</scope>
    <source>
        <tissue evidence="4">Blood</tissue>
    </source>
</reference>
<dbReference type="InterPro" id="IPR032675">
    <property type="entry name" value="LRR_dom_sf"/>
</dbReference>
<feature type="compositionally biased region" description="Basic and acidic residues" evidence="3">
    <location>
        <begin position="57"/>
        <end position="71"/>
    </location>
</feature>
<sequence length="181" mass="20102">MDQCEDRETTLCGEQDSQTKAQSPEQQLTPDSAGPEPEPSCVSMKSDQSKDWPVAFRDGRHSGDPRRKLEEPEPSCVSMKSDQSKDWPVAFRDGRHSVDQRLDQDSSEVHSEEGSTSLASALSSNPSHLRVLDMSYNHPGDSGVKLLSAGLKDPNWRLDTLRMDHGGQQRLRPGVRKCESV</sequence>
<feature type="region of interest" description="Disordered" evidence="3">
    <location>
        <begin position="1"/>
        <end position="124"/>
    </location>
</feature>
<feature type="compositionally biased region" description="Polar residues" evidence="3">
    <location>
        <begin position="15"/>
        <end position="30"/>
    </location>
</feature>
<keyword evidence="5" id="KW-1185">Reference proteome</keyword>
<gene>
    <name evidence="4" type="ORF">PFLUV_G00184430</name>
</gene>
<name>A0A6A5EMH5_PERFL</name>
<feature type="compositionally biased region" description="Polar residues" evidence="3">
    <location>
        <begin position="114"/>
        <end position="124"/>
    </location>
</feature>
<accession>A0A6A5EMH5</accession>
<keyword evidence="1" id="KW-0433">Leucine-rich repeat</keyword>
<dbReference type="EMBL" id="VHII01000015">
    <property type="protein sequence ID" value="KAF1380208.1"/>
    <property type="molecule type" value="Genomic_DNA"/>
</dbReference>
<evidence type="ECO:0000256" key="2">
    <source>
        <dbReference type="ARBA" id="ARBA00022737"/>
    </source>
</evidence>
<dbReference type="PANTHER" id="PTHR24106">
    <property type="entry name" value="NACHT, LRR AND CARD DOMAINS-CONTAINING"/>
    <property type="match status" value="1"/>
</dbReference>